<dbReference type="HOGENOM" id="CLU_1683015_0_0_4"/>
<keyword evidence="3" id="KW-1185">Reference proteome</keyword>
<evidence type="ECO:0000313" key="2">
    <source>
        <dbReference type="EMBL" id="CAI08337.1"/>
    </source>
</evidence>
<proteinExistence type="predicted"/>
<dbReference type="AlphaFoldDB" id="Q5P2X7"/>
<evidence type="ECO:0000256" key="1">
    <source>
        <dbReference type="SAM" id="MobiDB-lite"/>
    </source>
</evidence>
<reference evidence="2 3" key="1">
    <citation type="journal article" date="2005" name="Arch. Microbiol.">
        <title>The genome sequence of an anaerobic aromatic-degrading denitrifying bacterium, strain EbN1.</title>
        <authorList>
            <person name="Rabus R."/>
            <person name="Kube M."/>
            <person name="Heider J."/>
            <person name="Beck A."/>
            <person name="Heitmann K."/>
            <person name="Widdel F."/>
            <person name="Reinhardt R."/>
        </authorList>
    </citation>
    <scope>NUCLEOTIDE SEQUENCE [LARGE SCALE GENOMIC DNA]</scope>
    <source>
        <strain evidence="2 3">EbN1</strain>
    </source>
</reference>
<sequence>MLESVGRNQFVETADRVGRFVQLAEAMFGSDFPCARCADEDRVRVVRDRLACNRRQSRVVGEPPQQSVGIEQISHRPSHASSSLSGSGSKNSSPMRPARRPGRRAEVAGAKGISRAYGFPALARMISCPAWACSSNREKCVLASWTLTTTGIGHSV</sequence>
<accession>Q5P2X7</accession>
<feature type="region of interest" description="Disordered" evidence="1">
    <location>
        <begin position="57"/>
        <end position="107"/>
    </location>
</feature>
<name>Q5P2X7_AROAE</name>
<gene>
    <name evidence="2" type="ORF">ebA3897</name>
</gene>
<evidence type="ECO:0000313" key="3">
    <source>
        <dbReference type="Proteomes" id="UP000006552"/>
    </source>
</evidence>
<feature type="compositionally biased region" description="Low complexity" evidence="1">
    <location>
        <begin position="79"/>
        <end position="93"/>
    </location>
</feature>
<dbReference type="eggNOG" id="ENOG502ZSP9">
    <property type="taxonomic scope" value="Bacteria"/>
</dbReference>
<dbReference type="KEGG" id="eba:ebA3897"/>
<protein>
    <submittedName>
        <fullName evidence="2">Uncharacterized protein</fullName>
    </submittedName>
</protein>
<dbReference type="Proteomes" id="UP000006552">
    <property type="component" value="Chromosome"/>
</dbReference>
<dbReference type="EMBL" id="CR555306">
    <property type="protein sequence ID" value="CAI08337.1"/>
    <property type="molecule type" value="Genomic_DNA"/>
</dbReference>
<organism evidence="2 3">
    <name type="scientific">Aromatoleum aromaticum (strain DSM 19018 / LMG 30748 / EbN1)</name>
    <name type="common">Azoarcus sp. (strain EbN1)</name>
    <dbReference type="NCBI Taxonomy" id="76114"/>
    <lineage>
        <taxon>Bacteria</taxon>
        <taxon>Pseudomonadati</taxon>
        <taxon>Pseudomonadota</taxon>
        <taxon>Betaproteobacteria</taxon>
        <taxon>Rhodocyclales</taxon>
        <taxon>Rhodocyclaceae</taxon>
        <taxon>Aromatoleum</taxon>
    </lineage>
</organism>